<evidence type="ECO:0000259" key="18">
    <source>
        <dbReference type="Pfam" id="PF07715"/>
    </source>
</evidence>
<evidence type="ECO:0000256" key="11">
    <source>
        <dbReference type="ARBA" id="ARBA00023136"/>
    </source>
</evidence>
<evidence type="ECO:0000256" key="2">
    <source>
        <dbReference type="ARBA" id="ARBA00009810"/>
    </source>
</evidence>
<evidence type="ECO:0000256" key="16">
    <source>
        <dbReference type="SAM" id="MobiDB-lite"/>
    </source>
</evidence>
<keyword evidence="4 14" id="KW-1134">Transmembrane beta strand</keyword>
<dbReference type="FunFam" id="2.170.130.10:FF:000001">
    <property type="entry name" value="Catecholate siderophore TonB-dependent receptor"/>
    <property type="match status" value="1"/>
</dbReference>
<dbReference type="Pfam" id="PF07715">
    <property type="entry name" value="Plug"/>
    <property type="match status" value="1"/>
</dbReference>
<dbReference type="PANTHER" id="PTHR32552">
    <property type="entry name" value="FERRICHROME IRON RECEPTOR-RELATED"/>
    <property type="match status" value="1"/>
</dbReference>
<dbReference type="GO" id="GO:0015344">
    <property type="term" value="F:siderophore uptake transmembrane transporter activity"/>
    <property type="evidence" value="ECO:0007669"/>
    <property type="project" value="TreeGrafter"/>
</dbReference>
<feature type="domain" description="TonB-dependent receptor-like beta-barrel" evidence="17">
    <location>
        <begin position="223"/>
        <end position="651"/>
    </location>
</feature>
<protein>
    <submittedName>
        <fullName evidence="19">TonB-dependent siderophore receptor</fullName>
    </submittedName>
</protein>
<dbReference type="NCBIfam" id="TIGR01783">
    <property type="entry name" value="TonB-siderophor"/>
    <property type="match status" value="1"/>
</dbReference>
<dbReference type="GO" id="GO:0038023">
    <property type="term" value="F:signaling receptor activity"/>
    <property type="evidence" value="ECO:0007669"/>
    <property type="project" value="InterPro"/>
</dbReference>
<evidence type="ECO:0000313" key="20">
    <source>
        <dbReference type="Proteomes" id="UP000501812"/>
    </source>
</evidence>
<keyword evidence="9" id="KW-0406">Ion transport</keyword>
<evidence type="ECO:0000256" key="7">
    <source>
        <dbReference type="ARBA" id="ARBA00022729"/>
    </source>
</evidence>
<comment type="similarity">
    <text evidence="2 14 15">Belongs to the TonB-dependent receptor family.</text>
</comment>
<keyword evidence="7" id="KW-0732">Signal</keyword>
<evidence type="ECO:0000256" key="3">
    <source>
        <dbReference type="ARBA" id="ARBA00022448"/>
    </source>
</evidence>
<dbReference type="Gene3D" id="2.40.170.20">
    <property type="entry name" value="TonB-dependent receptor, beta-barrel domain"/>
    <property type="match status" value="1"/>
</dbReference>
<feature type="compositionally biased region" description="Polar residues" evidence="16">
    <location>
        <begin position="11"/>
        <end position="23"/>
    </location>
</feature>
<dbReference type="Gene3D" id="2.170.130.10">
    <property type="entry name" value="TonB-dependent receptor, plug domain"/>
    <property type="match status" value="1"/>
</dbReference>
<dbReference type="KEGG" id="luo:HHL09_12650"/>
<evidence type="ECO:0000256" key="8">
    <source>
        <dbReference type="ARBA" id="ARBA00023004"/>
    </source>
</evidence>
<evidence type="ECO:0000256" key="15">
    <source>
        <dbReference type="RuleBase" id="RU003357"/>
    </source>
</evidence>
<comment type="subcellular location">
    <subcellularLocation>
        <location evidence="1 14">Cell outer membrane</location>
        <topology evidence="1 14">Multi-pass membrane protein</topology>
    </subcellularLocation>
</comment>
<evidence type="ECO:0000256" key="6">
    <source>
        <dbReference type="ARBA" id="ARBA00022692"/>
    </source>
</evidence>
<dbReference type="InterPro" id="IPR039426">
    <property type="entry name" value="TonB-dep_rcpt-like"/>
</dbReference>
<evidence type="ECO:0000256" key="1">
    <source>
        <dbReference type="ARBA" id="ARBA00004571"/>
    </source>
</evidence>
<evidence type="ECO:0000259" key="17">
    <source>
        <dbReference type="Pfam" id="PF00593"/>
    </source>
</evidence>
<keyword evidence="3 14" id="KW-0813">Transport</keyword>
<dbReference type="InterPro" id="IPR037066">
    <property type="entry name" value="Plug_dom_sf"/>
</dbReference>
<accession>A0A858RI69</accession>
<organism evidence="19 20">
    <name type="scientific">Luteolibacter luteus</name>
    <dbReference type="NCBI Taxonomy" id="2728835"/>
    <lineage>
        <taxon>Bacteria</taxon>
        <taxon>Pseudomonadati</taxon>
        <taxon>Verrucomicrobiota</taxon>
        <taxon>Verrucomicrobiia</taxon>
        <taxon>Verrucomicrobiales</taxon>
        <taxon>Verrucomicrobiaceae</taxon>
        <taxon>Luteolibacter</taxon>
    </lineage>
</organism>
<feature type="domain" description="TonB-dependent receptor plug" evidence="18">
    <location>
        <begin position="49"/>
        <end position="147"/>
    </location>
</feature>
<feature type="region of interest" description="Disordered" evidence="16">
    <location>
        <begin position="1"/>
        <end position="23"/>
    </location>
</feature>
<dbReference type="GO" id="GO:0015891">
    <property type="term" value="P:siderophore transport"/>
    <property type="evidence" value="ECO:0007669"/>
    <property type="project" value="InterPro"/>
</dbReference>
<proteinExistence type="inferred from homology"/>
<evidence type="ECO:0000313" key="19">
    <source>
        <dbReference type="EMBL" id="QJE96597.1"/>
    </source>
</evidence>
<dbReference type="EMBL" id="CP051774">
    <property type="protein sequence ID" value="QJE96597.1"/>
    <property type="molecule type" value="Genomic_DNA"/>
</dbReference>
<dbReference type="AlphaFoldDB" id="A0A858RI69"/>
<sequence length="680" mass="75250">MHGQAAPEQEASPQELDTLTVTGTKDRDARILDYRNESAAVGTKTDTPLLETPQSISVVTEDQIVMRNAQGVAEALRYTAGTSTETYGPDPRGYDWVTIRGFDAFNSRYLDGLRLQNYEFPEIFGLERVEVMKGPSSVLYGQSTAGGLINAISKRPKEVAFGEIGTEIGTHESYEATLDFGGPLSADGSLLYRFTGLFKDNQKDSTGFSVDARRYYIAPAVTWNISPDTKIDFLVSYFHTDSTQVPSFAAAPNGAPTEVRAFGYDQWDFEKNDILRFSYQLEHTFTPDLRFRQNFNASSYDVKDKYVNSLGYSSGTVMDRSASIWNSDSRSIGLDNQLELKIGTDRIEQTLLFGFDYAYATADTQYYEDPIPGIDIANPDYSLPIPVPTTLLSDSYQRSTQYGFYAQDQIKLDSKWVGTFSIRQDWAETDLKERTTGGTHDRQKDEAFTGRAGITYLADNGLAPYASYSTSFYPNSGTDSAGNTFDPTEGKQYEIGLKYAPKDFRGGATLSVFDLTQENSLTTDPANTAFSKANGEIQSRGIEFEGNLSITGNLDFLVNASYADVEIISSGDGDQGNTPALTPEKTASAWLNYSFRDGSLEGLTLGAGVRYVGPSYSSNYNTARNEDYTVLDLAARYVKGPWVYALNVNNVFDTVEWINTDYQYNKTAGNSVNLSVAYHW</sequence>
<keyword evidence="8" id="KW-0408">Iron</keyword>
<dbReference type="CDD" id="cd01347">
    <property type="entry name" value="ligand_gated_channel"/>
    <property type="match status" value="1"/>
</dbReference>
<name>A0A858RI69_9BACT</name>
<dbReference type="Pfam" id="PF00593">
    <property type="entry name" value="TonB_dep_Rec_b-barrel"/>
    <property type="match status" value="1"/>
</dbReference>
<keyword evidence="5" id="KW-0410">Iron transport</keyword>
<dbReference type="GO" id="GO:0009279">
    <property type="term" value="C:cell outer membrane"/>
    <property type="evidence" value="ECO:0007669"/>
    <property type="project" value="UniProtKB-SubCell"/>
</dbReference>
<reference evidence="19 20" key="1">
    <citation type="submission" date="2020-04" db="EMBL/GenBank/DDBJ databases">
        <title>Luteolibacter sp. G-1-1-1 isolated from soil.</title>
        <authorList>
            <person name="Dahal R.H."/>
        </authorList>
    </citation>
    <scope>NUCLEOTIDE SEQUENCE [LARGE SCALE GENOMIC DNA]</scope>
    <source>
        <strain evidence="19 20">G-1-1-1</strain>
    </source>
</reference>
<dbReference type="PROSITE" id="PS52016">
    <property type="entry name" value="TONB_DEPENDENT_REC_3"/>
    <property type="match status" value="1"/>
</dbReference>
<dbReference type="InterPro" id="IPR012910">
    <property type="entry name" value="Plug_dom"/>
</dbReference>
<evidence type="ECO:0000256" key="14">
    <source>
        <dbReference type="PROSITE-ProRule" id="PRU01360"/>
    </source>
</evidence>
<evidence type="ECO:0000256" key="13">
    <source>
        <dbReference type="ARBA" id="ARBA00023237"/>
    </source>
</evidence>
<dbReference type="SUPFAM" id="SSF56935">
    <property type="entry name" value="Porins"/>
    <property type="match status" value="1"/>
</dbReference>
<dbReference type="RefSeq" id="WP_169454998.1">
    <property type="nucleotide sequence ID" value="NZ_CP051774.1"/>
</dbReference>
<keyword evidence="13 14" id="KW-0998">Cell outer membrane</keyword>
<keyword evidence="10 15" id="KW-0798">TonB box</keyword>
<evidence type="ECO:0000256" key="9">
    <source>
        <dbReference type="ARBA" id="ARBA00023065"/>
    </source>
</evidence>
<dbReference type="Proteomes" id="UP000501812">
    <property type="component" value="Chromosome"/>
</dbReference>
<keyword evidence="20" id="KW-1185">Reference proteome</keyword>
<keyword evidence="12 19" id="KW-0675">Receptor</keyword>
<evidence type="ECO:0000256" key="4">
    <source>
        <dbReference type="ARBA" id="ARBA00022452"/>
    </source>
</evidence>
<dbReference type="InterPro" id="IPR010105">
    <property type="entry name" value="TonB_sidphr_rcpt"/>
</dbReference>
<keyword evidence="6 14" id="KW-0812">Transmembrane</keyword>
<evidence type="ECO:0000256" key="10">
    <source>
        <dbReference type="ARBA" id="ARBA00023077"/>
    </source>
</evidence>
<evidence type="ECO:0000256" key="12">
    <source>
        <dbReference type="ARBA" id="ARBA00023170"/>
    </source>
</evidence>
<dbReference type="InterPro" id="IPR036942">
    <property type="entry name" value="Beta-barrel_TonB_sf"/>
</dbReference>
<gene>
    <name evidence="19" type="ORF">HHL09_12650</name>
</gene>
<dbReference type="PANTHER" id="PTHR32552:SF68">
    <property type="entry name" value="FERRICHROME OUTER MEMBRANE TRANSPORTER_PHAGE RECEPTOR"/>
    <property type="match status" value="1"/>
</dbReference>
<dbReference type="InterPro" id="IPR000531">
    <property type="entry name" value="Beta-barrel_TonB"/>
</dbReference>
<evidence type="ECO:0000256" key="5">
    <source>
        <dbReference type="ARBA" id="ARBA00022496"/>
    </source>
</evidence>
<keyword evidence="11 14" id="KW-0472">Membrane</keyword>